<feature type="domain" description="Tower" evidence="16">
    <location>
        <begin position="2844"/>
        <end position="2885"/>
    </location>
</feature>
<reference evidence="18" key="1">
    <citation type="submission" date="2025-08" db="UniProtKB">
        <authorList>
            <consortium name="RefSeq"/>
        </authorList>
    </citation>
    <scope>IDENTIFICATION</scope>
    <source>
        <tissue evidence="18">Blood</tissue>
    </source>
</reference>
<keyword evidence="14" id="KW-0175">Coiled coil</keyword>
<dbReference type="Pfam" id="PF09121">
    <property type="entry name" value="Tower"/>
    <property type="match status" value="1"/>
</dbReference>
<accession>A0A6J3J625</accession>
<dbReference type="GO" id="GO:0003677">
    <property type="term" value="F:DNA binding"/>
    <property type="evidence" value="ECO:0007669"/>
    <property type="project" value="UniProtKB-KW"/>
</dbReference>
<feature type="coiled-coil region" evidence="14">
    <location>
        <begin position="2855"/>
        <end position="2892"/>
    </location>
</feature>
<keyword evidence="9" id="KW-0233">DNA recombination</keyword>
<proteinExistence type="predicted"/>
<feature type="repeat" description="BRCA2" evidence="13">
    <location>
        <begin position="1969"/>
        <end position="2003"/>
    </location>
</feature>
<dbReference type="PROSITE" id="PS50138">
    <property type="entry name" value="BRCA2_REPEAT"/>
    <property type="match status" value="8"/>
</dbReference>
<evidence type="ECO:0000256" key="9">
    <source>
        <dbReference type="ARBA" id="ARBA00023172"/>
    </source>
</evidence>
<gene>
    <name evidence="18" type="primary">BRCA2</name>
</gene>
<sequence length="3442" mass="386631">MPIGSKERPTFFEIFKTRCNKADIGPISLNWFEELSSEAPPYNSEPAEESEHKISIYEPNLFKTPQRKPSYNHLASTPIIFKEQALTLPPYQSPVKELNKFRLDLGRKVPNSRHKSPRTVKAKMDQIDDVTCPLLNSCLSESPVVLQCAHVTPQRDKSVVCGSLFHTPKFVKGHQTPKHISESLGAEVDPDMSWSSSLATPPTLSSTVLIVRNEEASETVFPHDTTAIVKCYFSNHDESLKKDDRFISPVTDSENTNQREATCHGFGKTLGNSFGKVNSCKDYIEKSMPNVLEDEVYETTVDTSKEDSFSLCFSKCRKRNLRKVRTGKTRKKIFYEANTDECEKSKSQVKEKYSFVSELEPNDTDPLDSNVANQKLFESASDKISEEVVPSLACEWSQLTLSGLNGTQMEKIPLLHISSCDQNNSEKNLLDAENERKKDFLTSENSLSDISSHPKSEKPLNEEIMVNKRDEEQHLESDGDYILAVKQATSGTPPVASSFQGIKKSIFRIRESPKETLSASFSVSMTDPNVKKETEASESRLEIHTVCSWKEDTLCPNSIDNGSWPASITQTSVASKNAGLISTLKKKTNKFIYAIHDETPYQGKKIQKDQKSELINSSPQFEANAFEAPLTFANTDSGLLHPSVQRSCSQIDSGEPTLSLTSSSGTILRKCSRNETCSNNIIISQNLDYKKAKCNKEKPQLFITPEADSLSCLQEGECENYPKSKKVSHIKEEVLATACHAVQHSEVEYCDTDFQSQKSLLHDHENASTLILTPTSKDVLSNLVMTSRGKESHRISDKLKCNNCEADFELTKNIPMENNQDIHALNENSKNIELLPPEKYIIIASPSRYVQFNQNTHLRVIQKDQEETTLISKMTVNPDSKELLSDNENNFVFQVASERNNFALENTKELHEADLTCVNKPIFKNSTMVSYADIVDKQATQVSIKKDLDSSNIVYDHAEEKKNSVKQHLEMTLGQDLKSDISLNVDKITNKNNDYKDKWAGLLHPISDISFGGSFRTASNKEIKLSEHNIKKSKMLFRDIEEQYPTSLACVEIVNTLLLDNQKKLSKPQSIKTVSAHVQSSVVVSDCKNSLTTPQMLFSKEDFNSNHNLTPSQKAEITELSTILEESGSQFEFTQFRKPRYILQNNTFEVPENQMTILNTTSEVYRDADLHLITNAPSIGQVDSSKQFEGTVGIKQKFTGLLKNDCNKSASGYLTDKNGVEFRGFYSAHGIKLNVSTEALQKAVKLFSDIENISEETSVEVGPISLSSSKCHDSVVSMFKIENRNEKNNECQLIQNNIEMTTGTFVEEITENYKKNIENEDKYTAANRNPHNLEFDANDSSKNDTVHKDENDLPLTNHCNIYLKLSGQFMKEGNTQIKEDLSDLTFLEVVKAQETCHGNTSNKEQLTATKMEQNIKDFETFDISFQTASGKNISVSKESFNKVVNFFDQKPEELHNFSLNSELHSDIRKNKMDILSHEETDIVKNKTLKESIPVGTGDQLVTIQEQPKSNTEKIKEPTLLGFHTASGKKVKIAKESLDKVKNLFDEKEQDTGEITSFSHQGAKTLKYREAYKDLEFVCETIEIAATPKCEEMQNSLSNDKNLVSIETVVPPKLLNDNTYQHTESLKTSESILLKVKERENVEKETAKSPATCYTNQSPYSVIENSALAFYTNCSIKTSVSQASSLEAKKWLREGESDDQPEKINTVDYVGNSLYENNSNSTITEGNKNHLSEKQDTYLSNSSMSNSYSYRSDEVYNDSGYLSKNKLDCGIEPVVKNVEDQKNTSFSKVTSNVKDANAYLQTVNEDICVEELVTSSSPCKNKNAAIKLSISNCNNFEVGPHAFSTASGKMVCVSHETIRKVKEIFTDSCSKVIKENTENKSNNCQTKILAGCYKALNDSEDIFRNSSDNDECSMYSHKVLADIQSEEILQHNQRMSGVEKASKIPPCDISLETSDIYKFSMGKLPKSVLSTNTCGIFSTASGKSVQVSNASLQKARQVFSEIDDSTKQLFSKVLFKNNEHSDELTREENTTTQTAEHLISQKGFSYNVNSSAFSGFNTASGKQVSISESALHKVKGMLEEFDLIRTEHSLHHSPISRQSVSKILPCGVKRTPEHCVNSEVEKTCNKEFKLSNNFNVEGGSLEHNHSIKVSPYLSQFKQDKQQLVLGTEVSLVENIHVLGKEQASLENIKMEIGKTETLSDVSVKTNTEVGSTCSTDVSVKTNTEVGSTYSKDSENCFETEAVEIAKAFMEDDELIDSELPSHATHTLFTCPKNDKMVLSNSRIGKRRGEAIISVGEPPIKRSLLNEFDRIIENQEKSLKASKSTPDGTIKDRRLFMHHVSLEPITCVPFCTTKERQEIQNVNFTAPGQEFLSKSHLYEHLTLEKSSSSLAVSGQPFYQVSATRNEKMRRLITTGKPTKVFVPPFKTKSHFHRDEQCVRNISLEENEQKQNIDGHGSDGSKNKINDSEIHQFNKNNSNQAATVIFTKCEEEPLDLITSLQNARDIQDMRIKKKQRQCIFPQPGSLYLTKTSTLPRISLKAAVGSQVPSSCSHKQLYMYGVSKHCIKINSKNAESFQFHIQDYFGKEGLWAGKGIQLADGGWLIPSNDGKAGKEEFYRALCDTPGVDPKLISRTWVYNHYRWIIWKLAAMEFAFPKEFANRCLSPERVLLQLKYRYDMEIDKSRRSAIKKIMERDDTAAKTLVLCVSDIISLSANISETSSNKTISADTQKVAIIELTDGWYAVKAQLDPPLLAVLKNGRLTVGQKIILHGAELVGSPDACTPLEAPESLMLKISANSTRPARWYTKLGFFPDPRPFPLPLSSLFSDGGNVGCVDVIIQRAYPIQWMEKTSSGLYIFRKEREEEKEAAKHAVAQQKRLEALFTKIQEEFEEHEENTTKPYLPSRVLTRRQVHALQDGAELYEAVKNAADPAYLEGYFSEEQLRALNNHRQMLNDKKQTQIQLEIRKAMESAEQKEQGLSRDVTTVWKLRIISYSKKAKDSVILSIWRPSSDLYSLLTEGNRYRIYYLASSKSKSKSERANIQLVATKKTQYQQLPASDEILFQVYQPREPLHFSKFLDLDFQPSCSEVDLIGFVVSVVKKTGLAPLVYLSDECHNLLAIKFWIDLNEDVIKPHMLIAASNLQWRPESKSGLPTLFAGDFSVFSASPKEGHFQESFNNLKNTVENIDIFCNEAENKLKHILQANDPKWSTPTKDYTSEPHTAQITLGTGNKLLMSSPNCDINYQSPLSRCMPKRKSASTPVSAQMTSKSCCKGEKEIDDQKNCKKRRALDFLSRLPLPPPVSPICTFVSPAAQKAFQPPRSCGTKYETPIKKKELNSPQVTPFKKFSEISLLESNSVADEELALINTQALLSGSTGEKPFISVSESTRTAPTSSKDYLRLKRCSTTSLIKEQESSLASTEECENNMQDTSTTEKYIQAFAKVTTNY</sequence>
<keyword evidence="12" id="KW-0539">Nucleus</keyword>
<dbReference type="InterPro" id="IPR012340">
    <property type="entry name" value="NA-bd_OB-fold"/>
</dbReference>
<dbReference type="FunFam" id="2.40.50.140:FF:000211">
    <property type="entry name" value="breast cancer type 2 susceptibility protein"/>
    <property type="match status" value="1"/>
</dbReference>
<keyword evidence="8" id="KW-0238">DNA-binding</keyword>
<dbReference type="Proteomes" id="UP000504640">
    <property type="component" value="Unplaced"/>
</dbReference>
<feature type="repeat" description="BRCA2" evidence="13">
    <location>
        <begin position="1662"/>
        <end position="1696"/>
    </location>
</feature>
<feature type="compositionally biased region" description="Polar residues" evidence="15">
    <location>
        <begin position="442"/>
        <end position="451"/>
    </location>
</feature>
<dbReference type="PIRSF" id="PIRSF002397">
    <property type="entry name" value="BRCA2"/>
    <property type="match status" value="1"/>
</dbReference>
<dbReference type="GO" id="GO:0000724">
    <property type="term" value="P:double-strand break repair via homologous recombination"/>
    <property type="evidence" value="ECO:0007669"/>
    <property type="project" value="InterPro"/>
</dbReference>
<organism evidence="17 18">
    <name type="scientific">Sapajus apella</name>
    <name type="common">Brown-capped capuchin</name>
    <name type="synonym">Cebus apella</name>
    <dbReference type="NCBI Taxonomy" id="9515"/>
    <lineage>
        <taxon>Eukaryota</taxon>
        <taxon>Metazoa</taxon>
        <taxon>Chordata</taxon>
        <taxon>Craniata</taxon>
        <taxon>Vertebrata</taxon>
        <taxon>Euteleostomi</taxon>
        <taxon>Mammalia</taxon>
        <taxon>Eutheria</taxon>
        <taxon>Euarchontoglires</taxon>
        <taxon>Primates</taxon>
        <taxon>Haplorrhini</taxon>
        <taxon>Platyrrhini</taxon>
        <taxon>Cebidae</taxon>
        <taxon>Cebinae</taxon>
        <taxon>Sapajus</taxon>
    </lineage>
</organism>
<dbReference type="Pfam" id="PF00634">
    <property type="entry name" value="BRCA2"/>
    <property type="match status" value="7"/>
</dbReference>
<dbReference type="Pfam" id="PF09104">
    <property type="entry name" value="BRCA-2_OB3"/>
    <property type="match status" value="1"/>
</dbReference>
<dbReference type="Gene3D" id="6.10.70.10">
    <property type="match status" value="1"/>
</dbReference>
<dbReference type="InterPro" id="IPR015188">
    <property type="entry name" value="BRCA2_OB_3"/>
</dbReference>
<dbReference type="InterPro" id="IPR015205">
    <property type="entry name" value="Tower_dom"/>
</dbReference>
<evidence type="ECO:0000256" key="2">
    <source>
        <dbReference type="ARBA" id="ARBA00004300"/>
    </source>
</evidence>
<feature type="compositionally biased region" description="Basic and acidic residues" evidence="15">
    <location>
        <begin position="1331"/>
        <end position="1351"/>
    </location>
</feature>
<evidence type="ECO:0000256" key="6">
    <source>
        <dbReference type="ARBA" id="ARBA00022763"/>
    </source>
</evidence>
<dbReference type="InterPro" id="IPR036315">
    <property type="entry name" value="BRCA2_hlx_sf"/>
</dbReference>
<evidence type="ECO:0000259" key="16">
    <source>
        <dbReference type="SMART" id="SM01341"/>
    </source>
</evidence>
<dbReference type="InterPro" id="IPR015525">
    <property type="entry name" value="BRCA2"/>
</dbReference>
<dbReference type="CDD" id="cd04494">
    <property type="entry name" value="BRCA2DBD_OB2"/>
    <property type="match status" value="1"/>
</dbReference>
<dbReference type="InterPro" id="IPR048262">
    <property type="entry name" value="BRCA2_OB_2_dom"/>
</dbReference>
<evidence type="ECO:0000256" key="11">
    <source>
        <dbReference type="ARBA" id="ARBA00023212"/>
    </source>
</evidence>
<dbReference type="FunFam" id="2.40.50.140:FF:000205">
    <property type="entry name" value="Breast cancer susceptibility protein 2"/>
    <property type="match status" value="1"/>
</dbReference>
<feature type="repeat" description="BRCA2" evidence="13">
    <location>
        <begin position="1835"/>
        <end position="1869"/>
    </location>
</feature>
<dbReference type="InterPro" id="IPR015187">
    <property type="entry name" value="BRCA2_OB_1"/>
</dbReference>
<evidence type="ECO:0000256" key="5">
    <source>
        <dbReference type="ARBA" id="ARBA00022737"/>
    </source>
</evidence>
<keyword evidence="17" id="KW-1185">Reference proteome</keyword>
<evidence type="ECO:0000256" key="14">
    <source>
        <dbReference type="SAM" id="Coils"/>
    </source>
</evidence>
<dbReference type="CDD" id="cd04493">
    <property type="entry name" value="BRCA2DBD_OB1"/>
    <property type="match status" value="1"/>
</dbReference>
<keyword evidence="11" id="KW-0206">Cytoskeleton</keyword>
<dbReference type="GO" id="GO:0005634">
    <property type="term" value="C:nucleus"/>
    <property type="evidence" value="ECO:0007669"/>
    <property type="project" value="UniProtKB-SubCell"/>
</dbReference>
<feature type="repeat" description="BRCA2" evidence="13">
    <location>
        <begin position="1515"/>
        <end position="1549"/>
    </location>
</feature>
<evidence type="ECO:0000313" key="17">
    <source>
        <dbReference type="Proteomes" id="UP000504640"/>
    </source>
</evidence>
<dbReference type="InterPro" id="IPR015252">
    <property type="entry name" value="BRCA2_hlx"/>
</dbReference>
<dbReference type="InterPro" id="IPR002093">
    <property type="entry name" value="BRCA2_repeat"/>
</dbReference>
<dbReference type="PANTHER" id="PTHR11289:SF0">
    <property type="entry name" value="BREAST CANCER TYPE 2 SUSCEPTIBILITY PROTEIN"/>
    <property type="match status" value="1"/>
</dbReference>
<keyword evidence="7" id="KW-0832">Ubl conjugation</keyword>
<dbReference type="PANTHER" id="PTHR11289">
    <property type="entry name" value="BREAST CANCER TYPE 2 SUSCEPTIBILITY PROTEIN BRCA2"/>
    <property type="match status" value="1"/>
</dbReference>
<feature type="region of interest" description="Disordered" evidence="15">
    <location>
        <begin position="1327"/>
        <end position="1351"/>
    </location>
</feature>
<keyword evidence="6" id="KW-0227">DNA damage</keyword>
<evidence type="ECO:0000256" key="10">
    <source>
        <dbReference type="ARBA" id="ARBA00023204"/>
    </source>
</evidence>
<evidence type="ECO:0000256" key="15">
    <source>
        <dbReference type="SAM" id="MobiDB-lite"/>
    </source>
</evidence>
<feature type="repeat" description="BRCA2" evidence="13">
    <location>
        <begin position="2048"/>
        <end position="2082"/>
    </location>
</feature>
<evidence type="ECO:0000313" key="18">
    <source>
        <dbReference type="RefSeq" id="XP_032150316.1"/>
    </source>
</evidence>
<evidence type="ECO:0000256" key="1">
    <source>
        <dbReference type="ARBA" id="ARBA00004123"/>
    </source>
</evidence>
<dbReference type="CDD" id="cd04495">
    <property type="entry name" value="BRCA2DBD_OB3"/>
    <property type="match status" value="1"/>
</dbReference>
<dbReference type="Pfam" id="PF21318">
    <property type="entry name" value="BRCA2DBD_OB2"/>
    <property type="match status" value="1"/>
</dbReference>
<comment type="subcellular location">
    <subcellularLocation>
        <location evidence="2">Cytoplasm</location>
        <location evidence="2">Cytoskeleton</location>
        <location evidence="2">Microtubule organizing center</location>
        <location evidence="2">Centrosome</location>
    </subcellularLocation>
    <subcellularLocation>
        <location evidence="1">Nucleus</location>
    </subcellularLocation>
</comment>
<keyword evidence="5" id="KW-0677">Repeat</keyword>
<evidence type="ECO:0000256" key="4">
    <source>
        <dbReference type="ARBA" id="ARBA00022553"/>
    </source>
</evidence>
<protein>
    <submittedName>
        <fullName evidence="18">Breast cancer type 2 susceptibility protein isoform X1</fullName>
    </submittedName>
</protein>
<keyword evidence="10" id="KW-0234">DNA repair</keyword>
<dbReference type="SUPFAM" id="SSF81872">
    <property type="entry name" value="BRCA2 helical domain"/>
    <property type="match status" value="1"/>
</dbReference>
<dbReference type="GO" id="GO:0005813">
    <property type="term" value="C:centrosome"/>
    <property type="evidence" value="ECO:0007669"/>
    <property type="project" value="UniProtKB-SubCell"/>
</dbReference>
<feature type="compositionally biased region" description="Basic and acidic residues" evidence="15">
    <location>
        <begin position="2444"/>
        <end position="2463"/>
    </location>
</feature>
<evidence type="ECO:0000256" key="7">
    <source>
        <dbReference type="ARBA" id="ARBA00022843"/>
    </source>
</evidence>
<evidence type="ECO:0000256" key="13">
    <source>
        <dbReference type="PROSITE-ProRule" id="PRU00032"/>
    </source>
</evidence>
<dbReference type="SMART" id="SM01341">
    <property type="entry name" value="Tower"/>
    <property type="match status" value="1"/>
</dbReference>
<dbReference type="SUPFAM" id="SSF50249">
    <property type="entry name" value="Nucleic acid-binding proteins"/>
    <property type="match status" value="3"/>
</dbReference>
<keyword evidence="4" id="KW-0597">Phosphoprotein</keyword>
<feature type="repeat" description="BRCA2" evidence="13">
    <location>
        <begin position="1418"/>
        <end position="1452"/>
    </location>
</feature>
<feature type="region of interest" description="Disordered" evidence="15">
    <location>
        <begin position="441"/>
        <end position="460"/>
    </location>
</feature>
<dbReference type="Pfam" id="PF09103">
    <property type="entry name" value="BRCA-2_OB1"/>
    <property type="match status" value="1"/>
</dbReference>
<dbReference type="Gene3D" id="2.40.50.140">
    <property type="entry name" value="Nucleic acid-binding proteins"/>
    <property type="match status" value="3"/>
</dbReference>
<feature type="repeat" description="BRCA2" evidence="13">
    <location>
        <begin position="1008"/>
        <end position="1042"/>
    </location>
</feature>
<dbReference type="Pfam" id="PF09169">
    <property type="entry name" value="BRCA-2_helical"/>
    <property type="match status" value="1"/>
</dbReference>
<evidence type="ECO:0000256" key="8">
    <source>
        <dbReference type="ARBA" id="ARBA00023125"/>
    </source>
</evidence>
<evidence type="ECO:0000256" key="12">
    <source>
        <dbReference type="ARBA" id="ARBA00023242"/>
    </source>
</evidence>
<feature type="region of interest" description="Disordered" evidence="15">
    <location>
        <begin position="2441"/>
        <end position="2463"/>
    </location>
</feature>
<dbReference type="RefSeq" id="XP_032150316.1">
    <property type="nucleotide sequence ID" value="XM_032294425.1"/>
</dbReference>
<dbReference type="InterPro" id="IPR055077">
    <property type="entry name" value="BRCA2_TR2"/>
</dbReference>
<dbReference type="GeneID" id="116562287"/>
<dbReference type="SUPFAM" id="SSF81878">
    <property type="entry name" value="BRCA2 tower domain"/>
    <property type="match status" value="1"/>
</dbReference>
<dbReference type="CTD" id="675"/>
<evidence type="ECO:0000256" key="3">
    <source>
        <dbReference type="ARBA" id="ARBA00022490"/>
    </source>
</evidence>
<dbReference type="GO" id="GO:0006355">
    <property type="term" value="P:regulation of DNA-templated transcription"/>
    <property type="evidence" value="ECO:0007669"/>
    <property type="project" value="TreeGrafter"/>
</dbReference>
<feature type="repeat" description="BRCA2" evidence="13">
    <location>
        <begin position="1218"/>
        <end position="1252"/>
    </location>
</feature>
<name>A0A6J3J625_SAPAP</name>
<keyword evidence="3" id="KW-0963">Cytoplasm</keyword>
<dbReference type="Pfam" id="PF22687">
    <property type="entry name" value="BRCA2_TR2"/>
    <property type="match status" value="1"/>
</dbReference>